<dbReference type="SUPFAM" id="SSF46565">
    <property type="entry name" value="Chaperone J-domain"/>
    <property type="match status" value="1"/>
</dbReference>
<keyword evidence="1" id="KW-0175">Coiled coil</keyword>
<dbReference type="Pfam" id="PF00226">
    <property type="entry name" value="DnaJ"/>
    <property type="match status" value="1"/>
</dbReference>
<dbReference type="GO" id="GO:0046967">
    <property type="term" value="P:cytosol to endoplasmic reticulum transport"/>
    <property type="evidence" value="ECO:0007669"/>
    <property type="project" value="EnsemblFungi"/>
</dbReference>
<dbReference type="GeneID" id="30967698"/>
<evidence type="ECO:0000313" key="6">
    <source>
        <dbReference type="Proteomes" id="UP000095038"/>
    </source>
</evidence>
<keyword evidence="3" id="KW-0812">Transmembrane</keyword>
<evidence type="ECO:0000256" key="2">
    <source>
        <dbReference type="SAM" id="MobiDB-lite"/>
    </source>
</evidence>
<dbReference type="RefSeq" id="XP_020044754.1">
    <property type="nucleotide sequence ID" value="XM_020194062.1"/>
</dbReference>
<dbReference type="CDD" id="cd06257">
    <property type="entry name" value="DnaJ"/>
    <property type="match status" value="1"/>
</dbReference>
<dbReference type="PANTHER" id="PTHR24075:SF0">
    <property type="entry name" value="TRANSLOCATION PROTEIN SEC63 HOMOLOG"/>
    <property type="match status" value="1"/>
</dbReference>
<feature type="region of interest" description="Disordered" evidence="2">
    <location>
        <begin position="640"/>
        <end position="695"/>
    </location>
</feature>
<evidence type="ECO:0000259" key="4">
    <source>
        <dbReference type="PROSITE" id="PS50076"/>
    </source>
</evidence>
<dbReference type="InterPro" id="IPR035892">
    <property type="entry name" value="C2_domain_sf"/>
</dbReference>
<dbReference type="OrthoDB" id="1734229at2759"/>
<dbReference type="InterPro" id="IPR001623">
    <property type="entry name" value="DnaJ_domain"/>
</dbReference>
<feature type="transmembrane region" description="Helical" evidence="3">
    <location>
        <begin position="90"/>
        <end position="108"/>
    </location>
</feature>
<protein>
    <recommendedName>
        <fullName evidence="4">J domain-containing protein</fullName>
    </recommendedName>
</protein>
<reference evidence="6" key="1">
    <citation type="submission" date="2016-05" db="EMBL/GenBank/DDBJ databases">
        <title>Comparative genomics of biotechnologically important yeasts.</title>
        <authorList>
            <consortium name="DOE Joint Genome Institute"/>
            <person name="Riley R."/>
            <person name="Haridas S."/>
            <person name="Wolfe K.H."/>
            <person name="Lopes M.R."/>
            <person name="Hittinger C.T."/>
            <person name="Goker M."/>
            <person name="Salamov A."/>
            <person name="Wisecaver J."/>
            <person name="Long T.M."/>
            <person name="Aerts A.L."/>
            <person name="Barry K."/>
            <person name="Choi C."/>
            <person name="Clum A."/>
            <person name="Coughlan A.Y."/>
            <person name="Deshpande S."/>
            <person name="Douglass A.P."/>
            <person name="Hanson S.J."/>
            <person name="Klenk H.-P."/>
            <person name="Labutti K."/>
            <person name="Lapidus A."/>
            <person name="Lindquist E."/>
            <person name="Lipzen A."/>
            <person name="Meier-Kolthoff J.P."/>
            <person name="Ohm R.A."/>
            <person name="Otillar R.P."/>
            <person name="Pangilinan J."/>
            <person name="Peng Y."/>
            <person name="Rokas A."/>
            <person name="Rosa C.A."/>
            <person name="Scheuner C."/>
            <person name="Sibirny A.A."/>
            <person name="Slot J.C."/>
            <person name="Stielow J.B."/>
            <person name="Sun H."/>
            <person name="Kurtzman C.P."/>
            <person name="Blackwell M."/>
            <person name="Grigoriev I.V."/>
            <person name="Jeffries T.W."/>
        </authorList>
    </citation>
    <scope>NUCLEOTIDE SEQUENCE [LARGE SCALE GENOMIC DNA]</scope>
    <source>
        <strain evidence="6">DSM 1968</strain>
    </source>
</reference>
<dbReference type="SUPFAM" id="SSF81296">
    <property type="entry name" value="E set domains"/>
    <property type="match status" value="1"/>
</dbReference>
<feature type="coiled-coil region" evidence="1">
    <location>
        <begin position="539"/>
        <end position="566"/>
    </location>
</feature>
<dbReference type="SUPFAM" id="SSF158702">
    <property type="entry name" value="Sec63 N-terminal domain-like"/>
    <property type="match status" value="1"/>
</dbReference>
<dbReference type="GO" id="GO:0031207">
    <property type="term" value="C:Sec62/Sec63 complex"/>
    <property type="evidence" value="ECO:0007669"/>
    <property type="project" value="EnsemblFungi"/>
</dbReference>
<feature type="compositionally biased region" description="Basic and acidic residues" evidence="2">
    <location>
        <begin position="642"/>
        <end position="651"/>
    </location>
</feature>
<dbReference type="GO" id="GO:0071256">
    <property type="term" value="C:translocon complex"/>
    <property type="evidence" value="ECO:0007669"/>
    <property type="project" value="EnsemblFungi"/>
</dbReference>
<evidence type="ECO:0000313" key="5">
    <source>
        <dbReference type="EMBL" id="ODV58447.1"/>
    </source>
</evidence>
<sequence length="695" mass="78770">MSSSQYTYDENSETWPYFALSLAALVVIPTTISSIRSIVKHNQSSKRELQKNAKKLDQIKNFSKPYNYDHLQSFNSKFNSKNLYFNLKNLFNLFGIFLIFFLIRYINFKLANTDSTTSGIFDPFEILGIDSKSTEKQIKSHYRKLSLKFHPDKVDKSNLSQDEINKIEQTFININNAYKALTDDVIKENLEKYGNPDGIISVSRGIALPKFLIESQGFLLLIFYFLLIGFIIPFLVTKWWSNVKSYTKKGIHSKTAELFVKKILNYEPLTLMSPKLLISWLSNAEEFKIMFNNRLAPSKIQSLIYSYLDRSISTDKTDELNKLKIVSKLPTLLNGLIDIGSIVRSTDMVVSSITILKSISQAVPILNTQKQQLLQLPNVNFESVKLSNVHTLGKLLSLPKDQQKITLGISDDAKLDSTIEFISKEYPILKLLKAYFAVPGESVVPPNASSHLIIKVLVKSPAHHGNPNTQNFPSSLLHEVETMDSLRDPYKSTKSQPELPTAHSPFFPGTRKSNYIALLLLQKDGKLADPASTYENLSLQNLELSLDEYKSSINALNDNNDLDKNNKLIVGTFKIPLTQPTPPKPGNYQFRIRIFHSDYFGCDLDFPVIMTVEEPKIEEQTDQYEIEDPDEDSLAGVMAQLRGEKVKKSANDSDSDSDSDSDLDSSLEEEEEDWSDINTDTEDEAEPETKPVSKK</sequence>
<feature type="transmembrane region" description="Helical" evidence="3">
    <location>
        <begin position="15"/>
        <end position="39"/>
    </location>
</feature>
<dbReference type="SMART" id="SM00271">
    <property type="entry name" value="DnaJ"/>
    <property type="match status" value="1"/>
</dbReference>
<dbReference type="GO" id="GO:0008320">
    <property type="term" value="F:protein transmembrane transporter activity"/>
    <property type="evidence" value="ECO:0007669"/>
    <property type="project" value="EnsemblFungi"/>
</dbReference>
<dbReference type="GO" id="GO:0031204">
    <property type="term" value="P:post-translational protein targeting to membrane, translocation"/>
    <property type="evidence" value="ECO:0007669"/>
    <property type="project" value="EnsemblFungi"/>
</dbReference>
<dbReference type="PRINTS" id="PR00625">
    <property type="entry name" value="JDOMAIN"/>
</dbReference>
<dbReference type="GO" id="GO:0006614">
    <property type="term" value="P:SRP-dependent cotranslational protein targeting to membrane"/>
    <property type="evidence" value="ECO:0007669"/>
    <property type="project" value="EnsemblFungi"/>
</dbReference>
<organism evidence="5 6">
    <name type="scientific">Ascoidea rubescens DSM 1968</name>
    <dbReference type="NCBI Taxonomy" id="1344418"/>
    <lineage>
        <taxon>Eukaryota</taxon>
        <taxon>Fungi</taxon>
        <taxon>Dikarya</taxon>
        <taxon>Ascomycota</taxon>
        <taxon>Saccharomycotina</taxon>
        <taxon>Saccharomycetes</taxon>
        <taxon>Ascoideaceae</taxon>
        <taxon>Ascoidea</taxon>
    </lineage>
</organism>
<gene>
    <name evidence="5" type="ORF">ASCRUDRAFT_77918</name>
</gene>
<dbReference type="PROSITE" id="PS50076">
    <property type="entry name" value="DNAJ_2"/>
    <property type="match status" value="1"/>
</dbReference>
<dbReference type="GO" id="GO:0003723">
    <property type="term" value="F:RNA binding"/>
    <property type="evidence" value="ECO:0007669"/>
    <property type="project" value="TreeGrafter"/>
</dbReference>
<dbReference type="EMBL" id="KV454492">
    <property type="protein sequence ID" value="ODV58447.1"/>
    <property type="molecule type" value="Genomic_DNA"/>
</dbReference>
<feature type="transmembrane region" description="Helical" evidence="3">
    <location>
        <begin position="218"/>
        <end position="240"/>
    </location>
</feature>
<dbReference type="InParanoid" id="A0A1D2VAG1"/>
<feature type="domain" description="J" evidence="4">
    <location>
        <begin position="122"/>
        <end position="194"/>
    </location>
</feature>
<dbReference type="Proteomes" id="UP000095038">
    <property type="component" value="Unassembled WGS sequence"/>
</dbReference>
<dbReference type="STRING" id="1344418.A0A1D2VAG1"/>
<keyword evidence="6" id="KW-1185">Reference proteome</keyword>
<keyword evidence="3" id="KW-1133">Transmembrane helix</keyword>
<keyword evidence="3" id="KW-0472">Membrane</keyword>
<dbReference type="InterPro" id="IPR014756">
    <property type="entry name" value="Ig_E-set"/>
</dbReference>
<dbReference type="PANTHER" id="PTHR24075">
    <property type="entry name" value="SEC63 DOMAIN-CONTAINING"/>
    <property type="match status" value="1"/>
</dbReference>
<proteinExistence type="predicted"/>
<dbReference type="Gene3D" id="2.60.40.150">
    <property type="entry name" value="C2 domain"/>
    <property type="match status" value="1"/>
</dbReference>
<dbReference type="FunCoup" id="A0A1D2VAG1">
    <property type="interactions" value="461"/>
</dbReference>
<dbReference type="Gene3D" id="1.10.287.110">
    <property type="entry name" value="DnaJ domain"/>
    <property type="match status" value="1"/>
</dbReference>
<name>A0A1D2VAG1_9ASCO</name>
<dbReference type="AlphaFoldDB" id="A0A1D2VAG1"/>
<evidence type="ECO:0000256" key="3">
    <source>
        <dbReference type="SAM" id="Phobius"/>
    </source>
</evidence>
<dbReference type="InterPro" id="IPR036869">
    <property type="entry name" value="J_dom_sf"/>
</dbReference>
<evidence type="ECO:0000256" key="1">
    <source>
        <dbReference type="SAM" id="Coils"/>
    </source>
</evidence>
<feature type="compositionally biased region" description="Acidic residues" evidence="2">
    <location>
        <begin position="653"/>
        <end position="686"/>
    </location>
</feature>
<accession>A0A1D2VAG1</accession>